<dbReference type="Proteomes" id="UP000287563">
    <property type="component" value="Unassembled WGS sequence"/>
</dbReference>
<dbReference type="AlphaFoldDB" id="A0A3S3QRN1"/>
<accession>A0A3S3QRN1</accession>
<evidence type="ECO:0000313" key="2">
    <source>
        <dbReference type="Proteomes" id="UP000287563"/>
    </source>
</evidence>
<keyword evidence="2" id="KW-1185">Reference proteome</keyword>
<gene>
    <name evidence="1" type="ORF">EDI28_03840</name>
</gene>
<evidence type="ECO:0000313" key="1">
    <source>
        <dbReference type="EMBL" id="RWX57174.1"/>
    </source>
</evidence>
<organism evidence="1 2">
    <name type="scientific">Photobacterium chitinilyticum</name>
    <dbReference type="NCBI Taxonomy" id="2485123"/>
    <lineage>
        <taxon>Bacteria</taxon>
        <taxon>Pseudomonadati</taxon>
        <taxon>Pseudomonadota</taxon>
        <taxon>Gammaproteobacteria</taxon>
        <taxon>Vibrionales</taxon>
        <taxon>Vibrionaceae</taxon>
        <taxon>Photobacterium</taxon>
    </lineage>
</organism>
<dbReference type="RefSeq" id="WP_128782484.1">
    <property type="nucleotide sequence ID" value="NZ_RJLM01000001.1"/>
</dbReference>
<comment type="caution">
    <text evidence="1">The sequence shown here is derived from an EMBL/GenBank/DDBJ whole genome shotgun (WGS) entry which is preliminary data.</text>
</comment>
<protein>
    <submittedName>
        <fullName evidence="1">Uncharacterized protein</fullName>
    </submittedName>
</protein>
<dbReference type="EMBL" id="RJLM01000001">
    <property type="protein sequence ID" value="RWX57174.1"/>
    <property type="molecule type" value="Genomic_DNA"/>
</dbReference>
<name>A0A3S3QRN1_9GAMM</name>
<dbReference type="OrthoDB" id="5811598at2"/>
<sequence length="259" mass="29750">MSLIEKQNNTLKEVQCLLKDIESELHFRSPHSSKLIDIRDMLEWLEGGRLVGYFEALYGEGKGIRSALDASKSGDIWESPIECILNQPESTAQIMLKLTEFHGEELIYEPLICEAGKPFYFILPKPRCQEAVAAFVILFCHYLRYMEVLNWDDIRPDNVDVLIGDKLIYSLAMCRESTVSGAIVMNEADWHISIALDDILEHSDKPHVGVMYDEIQIDIDENYEPPINPLIHNAIQLELDNDNPLFFFETETEYVFFGS</sequence>
<reference evidence="1 2" key="1">
    <citation type="submission" date="2018-11" db="EMBL/GenBank/DDBJ databases">
        <title>Photobacterium sp. BEI247 sp. nov., a marine bacterium isolated from Yongle Blue Hole in the South China Sea.</title>
        <authorList>
            <person name="Wang X."/>
        </authorList>
    </citation>
    <scope>NUCLEOTIDE SEQUENCE [LARGE SCALE GENOMIC DNA]</scope>
    <source>
        <strain evidence="2">BEI247</strain>
    </source>
</reference>
<proteinExistence type="predicted"/>